<feature type="signal peptide" evidence="1">
    <location>
        <begin position="1"/>
        <end position="19"/>
    </location>
</feature>
<keyword evidence="3" id="KW-1185">Reference proteome</keyword>
<dbReference type="Pfam" id="PF13715">
    <property type="entry name" value="CarbopepD_reg_2"/>
    <property type="match status" value="1"/>
</dbReference>
<dbReference type="Gene3D" id="2.60.40.1120">
    <property type="entry name" value="Carboxypeptidase-like, regulatory domain"/>
    <property type="match status" value="1"/>
</dbReference>
<dbReference type="RefSeq" id="WP_342693551.1">
    <property type="nucleotide sequence ID" value="NZ_JBCGDP010000037.1"/>
</dbReference>
<gene>
    <name evidence="2" type="ORF">WFZ86_19765</name>
</gene>
<sequence>MYKILVFFFCLCCWNSLFSQNLTQKISGTVLDNASNSPIPFANVVVIPLNTVTATDTLGNFTIANIPIGRYDIKVTAIGYEPYIEKEVEVISAKETVLTIVLKEKATVLDEVVVQPRINKEAALNPMATVSAKMLSVEEAKRYAGGFDDPARLVSAFAGVSSNVNNNGIVVRGNNPKSLQWKFEGIEISNPNHFADLAAFGGGGLSALSSQSLANSDFFSGAFPAEYNNALSGVFDISMRTGNRTKRENTVQIGLTGIDVASEGPIKKDSRSSYLFNYRYATLSLLQSILPKNSGGVKYQDLSFKLSFPTKSSGTFSFWGIGLLDGSGQEAETDISKWETLTDRQTQDVKQYMGAMGISHKYFLNKKSYIKSILATSFNGIDLTTNQLHTALTFTPENKIKNSTQNIVLSTFINTKFGTHHTNKTGFTATNMRYNLLLKEENQSALQTLVDENGNSNLLNAYSNSTINFNDKLVMNIGIATQLFSLNNKYTIEPRLGAQYQINASQSFSLAYGLHSRLEPINYYFSKNSAYGNNPINKEMDFTKAHHFVLGYDYSIAENLHLKIETYYQNLFNVPVVKGSSFSFINLQNDWFFNDKLENTGKGKNYGIDISLDKYMTNGFYYMFTVSLFNSQYLGGDNTWRNTRYNRNFAVNFLAGKEWQLGKDKQKVVGLNVRTSYQGGDRYSPIDAAKSMTNQQVEFEEDKAFSKQISPSFTTHFTIIYRKNKPKSTSEWAFKVLNATMFKEFYGFQYNYKTQTVTEHRETIFIPNLSYKIQF</sequence>
<reference evidence="2 3" key="1">
    <citation type="submission" date="2024-03" db="EMBL/GenBank/DDBJ databases">
        <title>Two novel species of the genus Flavobacterium exhibiting potentially degradation of complex polysaccharides.</title>
        <authorList>
            <person name="Lian X."/>
        </authorList>
    </citation>
    <scope>NUCLEOTIDE SEQUENCE [LARGE SCALE GENOMIC DNA]</scope>
    <source>
        <strain evidence="2 3">N6</strain>
    </source>
</reference>
<keyword evidence="1" id="KW-0732">Signal</keyword>
<dbReference type="SUPFAM" id="SSF56935">
    <property type="entry name" value="Porins"/>
    <property type="match status" value="1"/>
</dbReference>
<dbReference type="Proteomes" id="UP001468798">
    <property type="component" value="Unassembled WGS sequence"/>
</dbReference>
<dbReference type="EMBL" id="JBCGDP010000037">
    <property type="protein sequence ID" value="MEM0578749.1"/>
    <property type="molecule type" value="Genomic_DNA"/>
</dbReference>
<dbReference type="InterPro" id="IPR008969">
    <property type="entry name" value="CarboxyPept-like_regulatory"/>
</dbReference>
<evidence type="ECO:0000256" key="1">
    <source>
        <dbReference type="SAM" id="SignalP"/>
    </source>
</evidence>
<comment type="caution">
    <text evidence="2">The sequence shown here is derived from an EMBL/GenBank/DDBJ whole genome shotgun (WGS) entry which is preliminary data.</text>
</comment>
<name>A0ABU9NWY5_9FLAO</name>
<organism evidence="2 3">
    <name type="scientific">Flavobacterium polysaccharolyticum</name>
    <dbReference type="NCBI Taxonomy" id="3133148"/>
    <lineage>
        <taxon>Bacteria</taxon>
        <taxon>Pseudomonadati</taxon>
        <taxon>Bacteroidota</taxon>
        <taxon>Flavobacteriia</taxon>
        <taxon>Flavobacteriales</taxon>
        <taxon>Flavobacteriaceae</taxon>
        <taxon>Flavobacterium</taxon>
    </lineage>
</organism>
<evidence type="ECO:0000313" key="2">
    <source>
        <dbReference type="EMBL" id="MEM0578749.1"/>
    </source>
</evidence>
<proteinExistence type="predicted"/>
<dbReference type="SUPFAM" id="SSF49464">
    <property type="entry name" value="Carboxypeptidase regulatory domain-like"/>
    <property type="match status" value="1"/>
</dbReference>
<accession>A0ABU9NWY5</accession>
<protein>
    <submittedName>
        <fullName evidence="2">Carboxypeptidase-like regulatory domain-containing protein</fullName>
    </submittedName>
</protein>
<evidence type="ECO:0000313" key="3">
    <source>
        <dbReference type="Proteomes" id="UP001468798"/>
    </source>
</evidence>
<feature type="chain" id="PRO_5046317266" evidence="1">
    <location>
        <begin position="20"/>
        <end position="775"/>
    </location>
</feature>